<keyword evidence="1" id="KW-0812">Transmembrane</keyword>
<reference evidence="2" key="1">
    <citation type="submission" date="2022-06" db="EMBL/GenBank/DDBJ databases">
        <title>Aquibacillus sp. a new bacterium isolated from soil saline samples.</title>
        <authorList>
            <person name="Galisteo C."/>
            <person name="De La Haba R."/>
            <person name="Sanchez-Porro C."/>
            <person name="Ventosa A."/>
        </authorList>
    </citation>
    <scope>NUCLEOTIDE SEQUENCE</scope>
    <source>
        <strain evidence="2">JCM 12387</strain>
    </source>
</reference>
<dbReference type="RefSeq" id="WP_259867694.1">
    <property type="nucleotide sequence ID" value="NZ_JAOALK010000018.1"/>
</dbReference>
<evidence type="ECO:0000313" key="3">
    <source>
        <dbReference type="Proteomes" id="UP001145072"/>
    </source>
</evidence>
<dbReference type="Proteomes" id="UP001145072">
    <property type="component" value="Unassembled WGS sequence"/>
</dbReference>
<keyword evidence="3" id="KW-1185">Reference proteome</keyword>
<evidence type="ECO:0000313" key="2">
    <source>
        <dbReference type="EMBL" id="MDC3421069.1"/>
    </source>
</evidence>
<dbReference type="AlphaFoldDB" id="A0A9X3WPN5"/>
<comment type="caution">
    <text evidence="2">The sequence shown here is derived from an EMBL/GenBank/DDBJ whole genome shotgun (WGS) entry which is preliminary data.</text>
</comment>
<sequence length="201" mass="23516">MVRRYYFFFILITVFFSLFIAVPVFAVLDPSEVEEIKQDAPLHIQGEVTEDALLYNLNEKSNSPTQIRMMTLEIDKFLKQPIDLRLSKGDTLDVHYSYIPGWVQMAGPSKMDIMPGDRIEIYLEEGQSSWEPALSGSTVEHIHYVEKRTEHVPEPFTHWFQHKVEEYTGYFVLAGMSLVTMFMIMVIRKLVQFRKSEPTYH</sequence>
<keyword evidence="1" id="KW-1133">Transmembrane helix</keyword>
<organism evidence="2 3">
    <name type="scientific">Aquibacillus koreensis</name>
    <dbReference type="NCBI Taxonomy" id="279446"/>
    <lineage>
        <taxon>Bacteria</taxon>
        <taxon>Bacillati</taxon>
        <taxon>Bacillota</taxon>
        <taxon>Bacilli</taxon>
        <taxon>Bacillales</taxon>
        <taxon>Bacillaceae</taxon>
        <taxon>Aquibacillus</taxon>
    </lineage>
</organism>
<name>A0A9X3WPN5_9BACI</name>
<dbReference type="EMBL" id="JAMQJZ010000008">
    <property type="protein sequence ID" value="MDC3421069.1"/>
    <property type="molecule type" value="Genomic_DNA"/>
</dbReference>
<gene>
    <name evidence="2" type="ORF">NC661_11885</name>
</gene>
<evidence type="ECO:0000256" key="1">
    <source>
        <dbReference type="SAM" id="Phobius"/>
    </source>
</evidence>
<accession>A0A9X3WPN5</accession>
<proteinExistence type="predicted"/>
<protein>
    <submittedName>
        <fullName evidence="2">Uncharacterized protein</fullName>
    </submittedName>
</protein>
<feature type="transmembrane region" description="Helical" evidence="1">
    <location>
        <begin position="7"/>
        <end position="28"/>
    </location>
</feature>
<feature type="transmembrane region" description="Helical" evidence="1">
    <location>
        <begin position="167"/>
        <end position="187"/>
    </location>
</feature>
<keyword evidence="1" id="KW-0472">Membrane</keyword>